<accession>A0ABY8VBN3</accession>
<dbReference type="Proteomes" id="UP001225598">
    <property type="component" value="Chromosome"/>
</dbReference>
<sequence>MSTSTDHLSLARRGENAAADFYLARGAEVLARNVYYPVGELDLIVREPDGTIVFVEVKTRSGLGFGNAESVTYSKLQRMRRAAARWLLDHPYSPVRFDVLALNVVGRGFSVEAFQGVDHGAC</sequence>
<dbReference type="PANTHER" id="PTHR34039:SF1">
    <property type="entry name" value="UPF0102 PROTEIN YRAN"/>
    <property type="match status" value="1"/>
</dbReference>
<evidence type="ECO:0000256" key="1">
    <source>
        <dbReference type="ARBA" id="ARBA00006738"/>
    </source>
</evidence>
<dbReference type="CDD" id="cd20736">
    <property type="entry name" value="PoNe_Nuclease"/>
    <property type="match status" value="1"/>
</dbReference>
<gene>
    <name evidence="3" type="ORF">QP027_07010</name>
</gene>
<comment type="similarity">
    <text evidence="1 2">Belongs to the UPF0102 family.</text>
</comment>
<dbReference type="Gene3D" id="3.40.1350.10">
    <property type="match status" value="1"/>
</dbReference>
<reference evidence="3 4" key="1">
    <citation type="submission" date="2023-05" db="EMBL/GenBank/DDBJ databases">
        <title>Corynebacterium suedekumii sp. nov. and Corynebacterium breve sp. nov. isolated from raw cow's milk.</title>
        <authorList>
            <person name="Baer M.K."/>
            <person name="Mehl L."/>
            <person name="Hellmuth R."/>
            <person name="Marke G."/>
            <person name="Lipski A."/>
        </authorList>
    </citation>
    <scope>NUCLEOTIDE SEQUENCE [LARGE SCALE GENOMIC DNA]</scope>
    <source>
        <strain evidence="3 4">R4</strain>
    </source>
</reference>
<protein>
    <recommendedName>
        <fullName evidence="2">UPF0102 protein QP027_07010</fullName>
    </recommendedName>
</protein>
<evidence type="ECO:0000313" key="3">
    <source>
        <dbReference type="EMBL" id="WIM66883.1"/>
    </source>
</evidence>
<dbReference type="Pfam" id="PF02021">
    <property type="entry name" value="UPF0102"/>
    <property type="match status" value="1"/>
</dbReference>
<evidence type="ECO:0000313" key="4">
    <source>
        <dbReference type="Proteomes" id="UP001225598"/>
    </source>
</evidence>
<dbReference type="HAMAP" id="MF_00048">
    <property type="entry name" value="UPF0102"/>
    <property type="match status" value="1"/>
</dbReference>
<proteinExistence type="inferred from homology"/>
<dbReference type="SUPFAM" id="SSF52980">
    <property type="entry name" value="Restriction endonuclease-like"/>
    <property type="match status" value="1"/>
</dbReference>
<organism evidence="3 4">
    <name type="scientific">Corynebacterium breve</name>
    <dbReference type="NCBI Taxonomy" id="3049799"/>
    <lineage>
        <taxon>Bacteria</taxon>
        <taxon>Bacillati</taxon>
        <taxon>Actinomycetota</taxon>
        <taxon>Actinomycetes</taxon>
        <taxon>Mycobacteriales</taxon>
        <taxon>Corynebacteriaceae</taxon>
        <taxon>Corynebacterium</taxon>
    </lineage>
</organism>
<dbReference type="RefSeq" id="WP_284823588.1">
    <property type="nucleotide sequence ID" value="NZ_CP126969.1"/>
</dbReference>
<dbReference type="InterPro" id="IPR003509">
    <property type="entry name" value="UPF0102_YraN-like"/>
</dbReference>
<keyword evidence="4" id="KW-1185">Reference proteome</keyword>
<name>A0ABY8VBN3_9CORY</name>
<dbReference type="PANTHER" id="PTHR34039">
    <property type="entry name" value="UPF0102 PROTEIN YRAN"/>
    <property type="match status" value="1"/>
</dbReference>
<dbReference type="NCBIfam" id="NF009154">
    <property type="entry name" value="PRK12497.3-3"/>
    <property type="match status" value="1"/>
</dbReference>
<dbReference type="InterPro" id="IPR011335">
    <property type="entry name" value="Restrct_endonuc-II-like"/>
</dbReference>
<evidence type="ECO:0000256" key="2">
    <source>
        <dbReference type="HAMAP-Rule" id="MF_00048"/>
    </source>
</evidence>
<dbReference type="InterPro" id="IPR011856">
    <property type="entry name" value="tRNA_endonuc-like_dom_sf"/>
</dbReference>
<dbReference type="EMBL" id="CP126969">
    <property type="protein sequence ID" value="WIM66883.1"/>
    <property type="molecule type" value="Genomic_DNA"/>
</dbReference>